<comment type="caution">
    <text evidence="1">The sequence shown here is derived from an EMBL/GenBank/DDBJ whole genome shotgun (WGS) entry which is preliminary data.</text>
</comment>
<sequence>MGENNETSSSRGCLGVTIVMEKGYGKAMHSDKKTKETQIWFKEIIASSNIRKLTDELDAFDSDCDETPGAKAVLMLIYPVMTQMLSQMYQS</sequence>
<gene>
    <name evidence="1" type="ORF">Tco_1113848</name>
</gene>
<proteinExistence type="predicted"/>
<dbReference type="Proteomes" id="UP001151760">
    <property type="component" value="Unassembled WGS sequence"/>
</dbReference>
<accession>A0ABQ5ITE4</accession>
<protein>
    <submittedName>
        <fullName evidence="1">Uncharacterized protein</fullName>
    </submittedName>
</protein>
<reference evidence="1" key="1">
    <citation type="journal article" date="2022" name="Int. J. Mol. Sci.">
        <title>Draft Genome of Tanacetum Coccineum: Genomic Comparison of Closely Related Tanacetum-Family Plants.</title>
        <authorList>
            <person name="Yamashiro T."/>
            <person name="Shiraishi A."/>
            <person name="Nakayama K."/>
            <person name="Satake H."/>
        </authorList>
    </citation>
    <scope>NUCLEOTIDE SEQUENCE</scope>
</reference>
<reference evidence="1" key="2">
    <citation type="submission" date="2022-01" db="EMBL/GenBank/DDBJ databases">
        <authorList>
            <person name="Yamashiro T."/>
            <person name="Shiraishi A."/>
            <person name="Satake H."/>
            <person name="Nakayama K."/>
        </authorList>
    </citation>
    <scope>NUCLEOTIDE SEQUENCE</scope>
</reference>
<name>A0ABQ5ITE4_9ASTR</name>
<evidence type="ECO:0000313" key="1">
    <source>
        <dbReference type="EMBL" id="GJU03510.1"/>
    </source>
</evidence>
<keyword evidence="2" id="KW-1185">Reference proteome</keyword>
<evidence type="ECO:0000313" key="2">
    <source>
        <dbReference type="Proteomes" id="UP001151760"/>
    </source>
</evidence>
<dbReference type="EMBL" id="BQNB010021161">
    <property type="protein sequence ID" value="GJU03510.1"/>
    <property type="molecule type" value="Genomic_DNA"/>
</dbReference>
<organism evidence="1 2">
    <name type="scientific">Tanacetum coccineum</name>
    <dbReference type="NCBI Taxonomy" id="301880"/>
    <lineage>
        <taxon>Eukaryota</taxon>
        <taxon>Viridiplantae</taxon>
        <taxon>Streptophyta</taxon>
        <taxon>Embryophyta</taxon>
        <taxon>Tracheophyta</taxon>
        <taxon>Spermatophyta</taxon>
        <taxon>Magnoliopsida</taxon>
        <taxon>eudicotyledons</taxon>
        <taxon>Gunneridae</taxon>
        <taxon>Pentapetalae</taxon>
        <taxon>asterids</taxon>
        <taxon>campanulids</taxon>
        <taxon>Asterales</taxon>
        <taxon>Asteraceae</taxon>
        <taxon>Asteroideae</taxon>
        <taxon>Anthemideae</taxon>
        <taxon>Anthemidinae</taxon>
        <taxon>Tanacetum</taxon>
    </lineage>
</organism>